<keyword evidence="3" id="KW-1185">Reference proteome</keyword>
<feature type="domain" description="Replication protein A 70 kDa DNA-binding subunit B/D first OB fold" evidence="1">
    <location>
        <begin position="14"/>
        <end position="117"/>
    </location>
</feature>
<proteinExistence type="predicted"/>
<evidence type="ECO:0000259" key="1">
    <source>
        <dbReference type="Pfam" id="PF02721"/>
    </source>
</evidence>
<dbReference type="InterPro" id="IPR012340">
    <property type="entry name" value="NA-bd_OB-fold"/>
</dbReference>
<dbReference type="SUPFAM" id="SSF50249">
    <property type="entry name" value="Nucleic acid-binding proteins"/>
    <property type="match status" value="2"/>
</dbReference>
<dbReference type="Proteomes" id="UP000836841">
    <property type="component" value="Chromosome 5"/>
</dbReference>
<dbReference type="PANTHER" id="PTHR47165:SF4">
    <property type="entry name" value="OS03G0429900 PROTEIN"/>
    <property type="match status" value="1"/>
</dbReference>
<dbReference type="InterPro" id="IPR003871">
    <property type="entry name" value="RFA1B/D_OB_1st"/>
</dbReference>
<dbReference type="EMBL" id="OU466861">
    <property type="protein sequence ID" value="CAH2065697.1"/>
    <property type="molecule type" value="Genomic_DNA"/>
</dbReference>
<dbReference type="PANTHER" id="PTHR47165">
    <property type="entry name" value="OS03G0429900 PROTEIN"/>
    <property type="match status" value="1"/>
</dbReference>
<sequence length="260" mass="29811">MAASCASSPIKSHTSFDDLQKDFNRKNVLARIIHYWEARNAKKGGLLMGFELLLIDEKENVIQAFIPANRVGYYQPNLKADTVYNINNFLVIDNKTSYRVSAHKFLIQFTPKTVLDKSDQHDHIIERQTFRIRSYDELKKIVDKNEDLYDVIGKVVLSIMRRTLMVWLKTKSKLGESGNNSIITSEITKLETVTISELYQFLKNETPQIVGFYCIATVVDILPQYGWKYIACTKCKCKLGRTDTALVCKTCNHENTIGLI</sequence>
<dbReference type="CDD" id="cd04480">
    <property type="entry name" value="RPA1_DBD_A_like"/>
    <property type="match status" value="1"/>
</dbReference>
<evidence type="ECO:0000313" key="2">
    <source>
        <dbReference type="EMBL" id="CAH2065697.1"/>
    </source>
</evidence>
<dbReference type="AlphaFoldDB" id="A0AAU9SKF6"/>
<gene>
    <name evidence="2" type="ORF">TAV2_LOCUS16341</name>
</gene>
<accession>A0AAU9SKF6</accession>
<dbReference type="Gene3D" id="2.40.50.140">
    <property type="entry name" value="Nucleic acid-binding proteins"/>
    <property type="match status" value="2"/>
</dbReference>
<reference evidence="2 3" key="1">
    <citation type="submission" date="2022-03" db="EMBL/GenBank/DDBJ databases">
        <authorList>
            <person name="Nunn A."/>
            <person name="Chopra R."/>
            <person name="Nunn A."/>
            <person name="Contreras Garrido A."/>
        </authorList>
    </citation>
    <scope>NUCLEOTIDE SEQUENCE [LARGE SCALE GENOMIC DNA]</scope>
</reference>
<protein>
    <recommendedName>
        <fullName evidence="1">Replication protein A 70 kDa DNA-binding subunit B/D first OB fold domain-containing protein</fullName>
    </recommendedName>
</protein>
<organism evidence="2 3">
    <name type="scientific">Thlaspi arvense</name>
    <name type="common">Field penny-cress</name>
    <dbReference type="NCBI Taxonomy" id="13288"/>
    <lineage>
        <taxon>Eukaryota</taxon>
        <taxon>Viridiplantae</taxon>
        <taxon>Streptophyta</taxon>
        <taxon>Embryophyta</taxon>
        <taxon>Tracheophyta</taxon>
        <taxon>Spermatophyta</taxon>
        <taxon>Magnoliopsida</taxon>
        <taxon>eudicotyledons</taxon>
        <taxon>Gunneridae</taxon>
        <taxon>Pentapetalae</taxon>
        <taxon>rosids</taxon>
        <taxon>malvids</taxon>
        <taxon>Brassicales</taxon>
        <taxon>Brassicaceae</taxon>
        <taxon>Thlaspideae</taxon>
        <taxon>Thlaspi</taxon>
    </lineage>
</organism>
<feature type="non-terminal residue" evidence="2">
    <location>
        <position position="1"/>
    </location>
</feature>
<dbReference type="Pfam" id="PF02721">
    <property type="entry name" value="DUF223"/>
    <property type="match status" value="1"/>
</dbReference>
<evidence type="ECO:0000313" key="3">
    <source>
        <dbReference type="Proteomes" id="UP000836841"/>
    </source>
</evidence>
<name>A0AAU9SKF6_THLAR</name>